<dbReference type="Proteomes" id="UP000245956">
    <property type="component" value="Unassembled WGS sequence"/>
</dbReference>
<evidence type="ECO:0000313" key="4">
    <source>
        <dbReference type="Proteomes" id="UP000245956"/>
    </source>
</evidence>
<accession>A0A2U3EGQ1</accession>
<reference evidence="3 4" key="1">
    <citation type="journal article" date="2016" name="Front. Microbiol.">
        <title>Genome and transcriptome sequences reveal the specific parasitism of the nematophagous Purpureocillium lilacinum 36-1.</title>
        <authorList>
            <person name="Xie J."/>
            <person name="Li S."/>
            <person name="Mo C."/>
            <person name="Xiao X."/>
            <person name="Peng D."/>
            <person name="Wang G."/>
            <person name="Xiao Y."/>
        </authorList>
    </citation>
    <scope>NUCLEOTIDE SEQUENCE [LARGE SCALE GENOMIC DNA]</scope>
    <source>
        <strain evidence="3 4">36-1</strain>
    </source>
</reference>
<feature type="region of interest" description="Disordered" evidence="1">
    <location>
        <begin position="89"/>
        <end position="113"/>
    </location>
</feature>
<sequence>MQYPTAQFLTALLAITPLADAFTCRPGRTYCGYHLMAGGITEGQLSSVLKRNVLSANDLSKRENDVRQMLFVCEDGGAFRFKQVSSGRLIQRPPPTNKPHTADARGPHRTATQPIMPAASDKRAAAQQAVDILHEISTILVRIAFALALAPVPPPRARRAS</sequence>
<gene>
    <name evidence="3" type="ORF">PCL_08957</name>
</gene>
<dbReference type="AlphaFoldDB" id="A0A2U3EGQ1"/>
<proteinExistence type="predicted"/>
<feature type="chain" id="PRO_5015482653" evidence="2">
    <location>
        <begin position="22"/>
        <end position="161"/>
    </location>
</feature>
<evidence type="ECO:0000256" key="2">
    <source>
        <dbReference type="SAM" id="SignalP"/>
    </source>
</evidence>
<feature type="signal peptide" evidence="2">
    <location>
        <begin position="1"/>
        <end position="21"/>
    </location>
</feature>
<comment type="caution">
    <text evidence="3">The sequence shown here is derived from an EMBL/GenBank/DDBJ whole genome shotgun (WGS) entry which is preliminary data.</text>
</comment>
<organism evidence="3 4">
    <name type="scientific">Purpureocillium lilacinum</name>
    <name type="common">Paecilomyces lilacinus</name>
    <dbReference type="NCBI Taxonomy" id="33203"/>
    <lineage>
        <taxon>Eukaryota</taxon>
        <taxon>Fungi</taxon>
        <taxon>Dikarya</taxon>
        <taxon>Ascomycota</taxon>
        <taxon>Pezizomycotina</taxon>
        <taxon>Sordariomycetes</taxon>
        <taxon>Hypocreomycetidae</taxon>
        <taxon>Hypocreales</taxon>
        <taxon>Ophiocordycipitaceae</taxon>
        <taxon>Purpureocillium</taxon>
    </lineage>
</organism>
<name>A0A2U3EGQ1_PURLI</name>
<evidence type="ECO:0000256" key="1">
    <source>
        <dbReference type="SAM" id="MobiDB-lite"/>
    </source>
</evidence>
<dbReference type="EMBL" id="LCWV01000004">
    <property type="protein sequence ID" value="PWI73681.1"/>
    <property type="molecule type" value="Genomic_DNA"/>
</dbReference>
<evidence type="ECO:0000313" key="3">
    <source>
        <dbReference type="EMBL" id="PWI73681.1"/>
    </source>
</evidence>
<keyword evidence="2" id="KW-0732">Signal</keyword>
<protein>
    <submittedName>
        <fullName evidence="3">Uncharacterized protein</fullName>
    </submittedName>
</protein>